<evidence type="ECO:0000256" key="3">
    <source>
        <dbReference type="ARBA" id="ARBA00022801"/>
    </source>
</evidence>
<dbReference type="Pfam" id="PF01510">
    <property type="entry name" value="Amidase_2"/>
    <property type="match status" value="1"/>
</dbReference>
<dbReference type="eggNOG" id="COG3409">
    <property type="taxonomic scope" value="Bacteria"/>
</dbReference>
<dbReference type="GO" id="GO:0008745">
    <property type="term" value="F:N-acetylmuramoyl-L-alanine amidase activity"/>
    <property type="evidence" value="ECO:0007669"/>
    <property type="project" value="UniProtKB-EC"/>
</dbReference>
<comment type="catalytic activity">
    <reaction evidence="1">
        <text>Hydrolyzes the link between N-acetylmuramoyl residues and L-amino acid residues in certain cell-wall glycopeptides.</text>
        <dbReference type="EC" id="3.5.1.28"/>
    </reaction>
</comment>
<dbReference type="Proteomes" id="UP000030643">
    <property type="component" value="Unassembled WGS sequence"/>
</dbReference>
<evidence type="ECO:0000313" key="7">
    <source>
        <dbReference type="Proteomes" id="UP000030643"/>
    </source>
</evidence>
<keyword evidence="3" id="KW-0378">Hydrolase</keyword>
<sequence>MNIIDMRESWGQQWESAGRSDYPIKMIVIHGMATTQADLFPKAWDESGVSAHYGVKDERVELYVAPEDTAWHAGNWSVNLRSIGVEHLNSTGAPTWEFSKATLASSVKFIASLIKKYGLSVNDVHMHQEFTPTECPQSLAKPAAWQAYLKRIAALTGDTVKYETKLAPNGKFSELVIKKMQTVLGLPADGVISSQPLSNQANFDNDQGFDFVPDAQAQGSATVRVMQKGLGLAVDGFFDSKLVLALQNRYELADNLEGRVTKKFITNLQAQLNTNLETFTGSLK</sequence>
<dbReference type="InterPro" id="IPR036505">
    <property type="entry name" value="Amidase/PGRP_sf"/>
</dbReference>
<dbReference type="CDD" id="cd06583">
    <property type="entry name" value="PGRP"/>
    <property type="match status" value="1"/>
</dbReference>
<evidence type="ECO:0000256" key="1">
    <source>
        <dbReference type="ARBA" id="ARBA00001561"/>
    </source>
</evidence>
<organism evidence="6 7">
    <name type="scientific">Weissella oryzae (strain DSM 25784 / JCM 18191 / LMG 30913 / SG25)</name>
    <dbReference type="NCBI Taxonomy" id="1329250"/>
    <lineage>
        <taxon>Bacteria</taxon>
        <taxon>Bacillati</taxon>
        <taxon>Bacillota</taxon>
        <taxon>Bacilli</taxon>
        <taxon>Lactobacillales</taxon>
        <taxon>Lactobacillaceae</taxon>
        <taxon>Weissella</taxon>
    </lineage>
</organism>
<evidence type="ECO:0000313" key="6">
    <source>
        <dbReference type="EMBL" id="GAK30583.1"/>
    </source>
</evidence>
<dbReference type="EC" id="3.5.1.28" evidence="2"/>
<name>A0A069CTK5_WEIOS</name>
<evidence type="ECO:0000256" key="2">
    <source>
        <dbReference type="ARBA" id="ARBA00011901"/>
    </source>
</evidence>
<keyword evidence="7" id="KW-1185">Reference proteome</keyword>
<dbReference type="SUPFAM" id="SSF55846">
    <property type="entry name" value="N-acetylmuramoyl-L-alanine amidase-like"/>
    <property type="match status" value="1"/>
</dbReference>
<gene>
    <name evidence="6" type="ORF">WOSG25_040230</name>
</gene>
<reference evidence="7" key="1">
    <citation type="journal article" date="2014" name="Genome Announc.">
        <title>Draft genome sequence of Weissella oryzae SG25T, isolated from fermented rice grains.</title>
        <authorList>
            <person name="Tanizawa Y."/>
            <person name="Fujisawa T."/>
            <person name="Mochizuki T."/>
            <person name="Kaminuma E."/>
            <person name="Suzuki Y."/>
            <person name="Nakamura Y."/>
            <person name="Tohno M."/>
        </authorList>
    </citation>
    <scope>NUCLEOTIDE SEQUENCE [LARGE SCALE GENOMIC DNA]</scope>
    <source>
        <strain evidence="7">DSM 25784 / JCM 18191 / LMG 30913 / SG25</strain>
    </source>
</reference>
<dbReference type="Gene3D" id="3.40.80.10">
    <property type="entry name" value="Peptidoglycan recognition protein-like"/>
    <property type="match status" value="1"/>
</dbReference>
<keyword evidence="4" id="KW-0961">Cell wall biogenesis/degradation</keyword>
<dbReference type="RefSeq" id="WP_052348526.1">
    <property type="nucleotide sequence ID" value="NZ_DF820487.1"/>
</dbReference>
<dbReference type="InterPro" id="IPR051206">
    <property type="entry name" value="NAMLAA_amidase_2"/>
</dbReference>
<dbReference type="SMART" id="SM00644">
    <property type="entry name" value="Ami_2"/>
    <property type="match status" value="1"/>
</dbReference>
<protein>
    <recommendedName>
        <fullName evidence="2">N-acetylmuramoyl-L-alanine amidase</fullName>
        <ecNumber evidence="2">3.5.1.28</ecNumber>
    </recommendedName>
</protein>
<feature type="domain" description="N-acetylmuramoyl-L-alanine amidase" evidence="5">
    <location>
        <begin position="14"/>
        <end position="148"/>
    </location>
</feature>
<dbReference type="PANTHER" id="PTHR30417:SF1">
    <property type="entry name" value="N-ACETYLMURAMOYL-L-ALANINE AMIDASE AMID"/>
    <property type="match status" value="1"/>
</dbReference>
<dbReference type="PANTHER" id="PTHR30417">
    <property type="entry name" value="N-ACETYLMURAMOYL-L-ALANINE AMIDASE AMID"/>
    <property type="match status" value="1"/>
</dbReference>
<dbReference type="AlphaFoldDB" id="A0A069CTK5"/>
<evidence type="ECO:0000259" key="5">
    <source>
        <dbReference type="SMART" id="SM00644"/>
    </source>
</evidence>
<accession>A0A069CTK5</accession>
<dbReference type="GO" id="GO:0071555">
    <property type="term" value="P:cell wall organization"/>
    <property type="evidence" value="ECO:0007669"/>
    <property type="project" value="UniProtKB-KW"/>
</dbReference>
<dbReference type="STRING" id="1329250.WOSG25_040230"/>
<dbReference type="EMBL" id="DF820487">
    <property type="protein sequence ID" value="GAK30583.1"/>
    <property type="molecule type" value="Genomic_DNA"/>
</dbReference>
<proteinExistence type="predicted"/>
<dbReference type="InterPro" id="IPR002502">
    <property type="entry name" value="Amidase_domain"/>
</dbReference>
<evidence type="ECO:0000256" key="4">
    <source>
        <dbReference type="ARBA" id="ARBA00023316"/>
    </source>
</evidence>
<dbReference type="GO" id="GO:0009253">
    <property type="term" value="P:peptidoglycan catabolic process"/>
    <property type="evidence" value="ECO:0007669"/>
    <property type="project" value="InterPro"/>
</dbReference>
<dbReference type="GO" id="GO:0009254">
    <property type="term" value="P:peptidoglycan turnover"/>
    <property type="evidence" value="ECO:0007669"/>
    <property type="project" value="TreeGrafter"/>
</dbReference>
<dbReference type="OrthoDB" id="66275at2"/>
<dbReference type="eggNOG" id="COG5632">
    <property type="taxonomic scope" value="Bacteria"/>
</dbReference>